<accession>A0A1T4KCI2</accession>
<evidence type="ECO:0008006" key="3">
    <source>
        <dbReference type="Google" id="ProtNLM"/>
    </source>
</evidence>
<keyword evidence="2" id="KW-1185">Reference proteome</keyword>
<dbReference type="EMBL" id="FUWY01000001">
    <property type="protein sequence ID" value="SJZ40154.1"/>
    <property type="molecule type" value="Genomic_DNA"/>
</dbReference>
<name>A0A1T4KCI2_9FIRM</name>
<gene>
    <name evidence="1" type="ORF">SAMN02745191_0475</name>
</gene>
<proteinExistence type="predicted"/>
<dbReference type="STRING" id="118967.SAMN02745191_0475"/>
<dbReference type="InterPro" id="IPR015231">
    <property type="entry name" value="DUF1934"/>
</dbReference>
<dbReference type="Proteomes" id="UP000243297">
    <property type="component" value="Unassembled WGS sequence"/>
</dbReference>
<dbReference type="RefSeq" id="WP_159443691.1">
    <property type="nucleotide sequence ID" value="NZ_FUWY01000001.1"/>
</dbReference>
<dbReference type="Gene3D" id="2.40.128.20">
    <property type="match status" value="1"/>
</dbReference>
<dbReference type="AlphaFoldDB" id="A0A1T4KCI2"/>
<organism evidence="1 2">
    <name type="scientific">Anaerorhabdus furcosa</name>
    <dbReference type="NCBI Taxonomy" id="118967"/>
    <lineage>
        <taxon>Bacteria</taxon>
        <taxon>Bacillati</taxon>
        <taxon>Bacillota</taxon>
        <taxon>Erysipelotrichia</taxon>
        <taxon>Erysipelotrichales</taxon>
        <taxon>Erysipelotrichaceae</taxon>
        <taxon>Anaerorhabdus</taxon>
    </lineage>
</organism>
<reference evidence="2" key="1">
    <citation type="submission" date="2017-02" db="EMBL/GenBank/DDBJ databases">
        <authorList>
            <person name="Varghese N."/>
            <person name="Submissions S."/>
        </authorList>
    </citation>
    <scope>NUCLEOTIDE SEQUENCE [LARGE SCALE GENOMIC DNA]</scope>
    <source>
        <strain evidence="2">ATCC 25662</strain>
    </source>
</reference>
<dbReference type="Pfam" id="PF09148">
    <property type="entry name" value="DUF1934"/>
    <property type="match status" value="1"/>
</dbReference>
<sequence>MEHTKVSCRFLQTDCIDNTQTVLYEGEVFSKLGYLTYTNELGKQEFFFDENSMIILRDGEVKTEVNLYKEKQGNARVISEYGELHFTTKIEEYDLKSDSWCIEYKIFSEDAITIHTRIEYCIFKN</sequence>
<evidence type="ECO:0000313" key="2">
    <source>
        <dbReference type="Proteomes" id="UP000243297"/>
    </source>
</evidence>
<dbReference type="InterPro" id="IPR012674">
    <property type="entry name" value="Calycin"/>
</dbReference>
<protein>
    <recommendedName>
        <fullName evidence="3">DUF1934 domain-containing protein</fullName>
    </recommendedName>
</protein>
<evidence type="ECO:0000313" key="1">
    <source>
        <dbReference type="EMBL" id="SJZ40154.1"/>
    </source>
</evidence>